<evidence type="ECO:0008006" key="6">
    <source>
        <dbReference type="Google" id="ProtNLM"/>
    </source>
</evidence>
<feature type="region of interest" description="Disordered" evidence="1">
    <location>
        <begin position="1"/>
        <end position="32"/>
    </location>
</feature>
<dbReference type="PANTHER" id="PTHR16057:SF1">
    <property type="entry name" value="PROTEIN LINES HOMOLOG 1"/>
    <property type="match status" value="1"/>
</dbReference>
<dbReference type="EMBL" id="JARPUR010000007">
    <property type="protein sequence ID" value="KAK4873024.1"/>
    <property type="molecule type" value="Genomic_DNA"/>
</dbReference>
<dbReference type="PANTHER" id="PTHR16057">
    <property type="entry name" value="WINS1, 2 PROTEIN"/>
    <property type="match status" value="1"/>
</dbReference>
<evidence type="ECO:0000259" key="2">
    <source>
        <dbReference type="Pfam" id="PF14694"/>
    </source>
</evidence>
<name>A0AAN7NYR5_9COLE</name>
<evidence type="ECO:0000313" key="5">
    <source>
        <dbReference type="Proteomes" id="UP001353858"/>
    </source>
</evidence>
<evidence type="ECO:0000259" key="3">
    <source>
        <dbReference type="Pfam" id="PF14695"/>
    </source>
</evidence>
<dbReference type="InterPro" id="IPR024875">
    <property type="entry name" value="Protein_Lines"/>
</dbReference>
<accession>A0AAN7NYR5</accession>
<feature type="domain" description="Protein Lines N-terminal" evidence="2">
    <location>
        <begin position="301"/>
        <end position="639"/>
    </location>
</feature>
<dbReference type="Pfam" id="PF14695">
    <property type="entry name" value="LINES_C"/>
    <property type="match status" value="1"/>
</dbReference>
<evidence type="ECO:0000256" key="1">
    <source>
        <dbReference type="SAM" id="MobiDB-lite"/>
    </source>
</evidence>
<gene>
    <name evidence="4" type="ORF">RN001_015053</name>
</gene>
<dbReference type="Pfam" id="PF14694">
    <property type="entry name" value="LINES_N"/>
    <property type="match status" value="1"/>
</dbReference>
<dbReference type="InterPro" id="IPR029415">
    <property type="entry name" value="Lines_C"/>
</dbReference>
<comment type="caution">
    <text evidence="4">The sequence shown here is derived from an EMBL/GenBank/DDBJ whole genome shotgun (WGS) entry which is preliminary data.</text>
</comment>
<feature type="domain" description="Protein Lines C-terminal" evidence="3">
    <location>
        <begin position="650"/>
        <end position="686"/>
    </location>
</feature>
<keyword evidence="5" id="KW-1185">Reference proteome</keyword>
<dbReference type="InterPro" id="IPR032794">
    <property type="entry name" value="LINES_N"/>
</dbReference>
<proteinExistence type="predicted"/>
<dbReference type="AlphaFoldDB" id="A0AAN7NYR5"/>
<protein>
    <recommendedName>
        <fullName evidence="6">Protein lines</fullName>
    </recommendedName>
</protein>
<evidence type="ECO:0000313" key="4">
    <source>
        <dbReference type="EMBL" id="KAK4873024.1"/>
    </source>
</evidence>
<organism evidence="4 5">
    <name type="scientific">Aquatica leii</name>
    <dbReference type="NCBI Taxonomy" id="1421715"/>
    <lineage>
        <taxon>Eukaryota</taxon>
        <taxon>Metazoa</taxon>
        <taxon>Ecdysozoa</taxon>
        <taxon>Arthropoda</taxon>
        <taxon>Hexapoda</taxon>
        <taxon>Insecta</taxon>
        <taxon>Pterygota</taxon>
        <taxon>Neoptera</taxon>
        <taxon>Endopterygota</taxon>
        <taxon>Coleoptera</taxon>
        <taxon>Polyphaga</taxon>
        <taxon>Elateriformia</taxon>
        <taxon>Elateroidea</taxon>
        <taxon>Lampyridae</taxon>
        <taxon>Luciolinae</taxon>
        <taxon>Aquatica</taxon>
    </lineage>
</organism>
<sequence length="694" mass="79667">MVLHQRKPKMSSEQPVKKKLRRTDDTDNTDEPDYILTENGMSALHLSMPPNLNEADITLNTLNAQLHSVLDTSKQFFRTNSDEREENISIEPAPNICLNTQTLTNFNSNHDREDFNNLDVFQNALIQQCLCGVSESVLRKPFEGNDMRTVSLLEWPTNKLLQLLSNLQLLFDVYLKQNNNGYICSRVVDICSALINNEYNLIEQLLLLTETRNRYVNYLLSRVISSFLVIAKTNLNNEWLETITGYLSLDYVDYDKMNFSLEVIRRVVEWKDVEIHVLEEPKSRDSATTSSDYPLVNCTTVQFCDSESFDTSTIKALIIRSLESKWLQLIGRVQGLIENNNSVESQTCILAFLSLWESTISVKANISVIDTKPFYAHLEMFASLLLSSTPLPPIIWKQLLSLFNEVLCYGSTLALQDMLPDDTCKLAYVIVRYVKDSRLLERLPYRCGEGYQVFGFIGTIPYSQATQVQVDKTLLQKMVLLVLKSVAVTVKETRSDSSDSSVGSDDYDYYQDMQLIERSIRDVLKKVDVFVKTSLEYHPETQFSKLLINLFSDQDDYMIESMVCTLDITVGISYRNAVFPDLVNMLNPVYAFIEFLKVVSHDSDVLLDYLVSNETCFLLYLLRFLKYIRRNWAKFVSSCESAGNTELSNTMTVLIRLNMQINRLVSKDLFPYNISPVLRLLEVCENLYESNESS</sequence>
<dbReference type="Proteomes" id="UP001353858">
    <property type="component" value="Unassembled WGS sequence"/>
</dbReference>
<reference evidence="5" key="1">
    <citation type="submission" date="2023-01" db="EMBL/GenBank/DDBJ databases">
        <title>Key to firefly adult light organ development and bioluminescence: homeobox transcription factors regulate luciferase expression and transportation to peroxisome.</title>
        <authorList>
            <person name="Fu X."/>
        </authorList>
    </citation>
    <scope>NUCLEOTIDE SEQUENCE [LARGE SCALE GENOMIC DNA]</scope>
</reference>